<organism evidence="1 2">
    <name type="scientific">Eretmocerus hayati</name>
    <dbReference type="NCBI Taxonomy" id="131215"/>
    <lineage>
        <taxon>Eukaryota</taxon>
        <taxon>Metazoa</taxon>
        <taxon>Ecdysozoa</taxon>
        <taxon>Arthropoda</taxon>
        <taxon>Hexapoda</taxon>
        <taxon>Insecta</taxon>
        <taxon>Pterygota</taxon>
        <taxon>Neoptera</taxon>
        <taxon>Endopterygota</taxon>
        <taxon>Hymenoptera</taxon>
        <taxon>Apocrita</taxon>
        <taxon>Proctotrupomorpha</taxon>
        <taxon>Chalcidoidea</taxon>
        <taxon>Aphelinidae</taxon>
        <taxon>Aphelininae</taxon>
        <taxon>Eretmocerus</taxon>
    </lineage>
</organism>
<name>A0ACC2NJA5_9HYME</name>
<evidence type="ECO:0000313" key="2">
    <source>
        <dbReference type="Proteomes" id="UP001239111"/>
    </source>
</evidence>
<dbReference type="Proteomes" id="UP001239111">
    <property type="component" value="Chromosome 3"/>
</dbReference>
<proteinExistence type="predicted"/>
<sequence>MNREIPLTITRLTEEELAAIGRPTHVQGYFMVFTESYDPNWFLQLISRPSIQSPDRDTSDSASVICLGSDPEPASDSSSDSDSDSNFHSESHQSPSENSEGEALSYAPEASNDISYSPSPAPSLDTVHCSTCCSCESREQCRIEKDIDFEYY</sequence>
<accession>A0ACC2NJA5</accession>
<keyword evidence="2" id="KW-1185">Reference proteome</keyword>
<evidence type="ECO:0000313" key="1">
    <source>
        <dbReference type="EMBL" id="KAJ8671349.1"/>
    </source>
</evidence>
<reference evidence="1" key="1">
    <citation type="submission" date="2023-04" db="EMBL/GenBank/DDBJ databases">
        <title>A chromosome-level genome assembly of the parasitoid wasp Eretmocerus hayati.</title>
        <authorList>
            <person name="Zhong Y."/>
            <person name="Liu S."/>
            <person name="Liu Y."/>
        </authorList>
    </citation>
    <scope>NUCLEOTIDE SEQUENCE</scope>
    <source>
        <strain evidence="1">ZJU_SS_LIU_2023</strain>
    </source>
</reference>
<dbReference type="EMBL" id="CM056743">
    <property type="protein sequence ID" value="KAJ8671349.1"/>
    <property type="molecule type" value="Genomic_DNA"/>
</dbReference>
<protein>
    <submittedName>
        <fullName evidence="1">Uncharacterized protein</fullName>
    </submittedName>
</protein>
<comment type="caution">
    <text evidence="1">The sequence shown here is derived from an EMBL/GenBank/DDBJ whole genome shotgun (WGS) entry which is preliminary data.</text>
</comment>
<gene>
    <name evidence="1" type="ORF">QAD02_002608</name>
</gene>